<dbReference type="AlphaFoldDB" id="A0A366L519"/>
<keyword evidence="2" id="KW-1185">Reference proteome</keyword>
<dbReference type="Proteomes" id="UP000252081">
    <property type="component" value="Unassembled WGS sequence"/>
</dbReference>
<dbReference type="RefSeq" id="WP_113948153.1">
    <property type="nucleotide sequence ID" value="NZ_QNQU01000005.1"/>
</dbReference>
<dbReference type="EMBL" id="QNQU01000005">
    <property type="protein sequence ID" value="RBQ08978.1"/>
    <property type="molecule type" value="Genomic_DNA"/>
</dbReference>
<organism evidence="1 2">
    <name type="scientific">Pedobacter miscanthi</name>
    <dbReference type="NCBI Taxonomy" id="2259170"/>
    <lineage>
        <taxon>Bacteria</taxon>
        <taxon>Pseudomonadati</taxon>
        <taxon>Bacteroidota</taxon>
        <taxon>Sphingobacteriia</taxon>
        <taxon>Sphingobacteriales</taxon>
        <taxon>Sphingobacteriaceae</taxon>
        <taxon>Pedobacter</taxon>
    </lineage>
</organism>
<accession>A0A366L519</accession>
<sequence>MKQAKETGRTCAYRYCENTFEGRSDKVFCSDQCRNHARRDQLKTEKWNAPAFYLKISEIIKHNHKILKHLFDDKGDNTVITSFLLRDSGFNFEFHTRILTTSKGIYRFCFDYGWLELENGKILIVKNDRMVEI</sequence>
<protein>
    <recommendedName>
        <fullName evidence="3">DUF2116 family Zn-ribbon domain-containing protein</fullName>
    </recommendedName>
</protein>
<evidence type="ECO:0000313" key="2">
    <source>
        <dbReference type="Proteomes" id="UP000252081"/>
    </source>
</evidence>
<evidence type="ECO:0008006" key="3">
    <source>
        <dbReference type="Google" id="ProtNLM"/>
    </source>
</evidence>
<evidence type="ECO:0000313" key="1">
    <source>
        <dbReference type="EMBL" id="RBQ08978.1"/>
    </source>
</evidence>
<proteinExistence type="predicted"/>
<comment type="caution">
    <text evidence="1">The sequence shown here is derived from an EMBL/GenBank/DDBJ whole genome shotgun (WGS) entry which is preliminary data.</text>
</comment>
<dbReference type="OrthoDB" id="5187906at2"/>
<reference evidence="1 2" key="1">
    <citation type="submission" date="2018-07" db="EMBL/GenBank/DDBJ databases">
        <title>A draft genome of a endophytic bacteria, a new species of Pedobacter.</title>
        <authorList>
            <person name="Zhang Z.D."/>
            <person name="Chen Z.J."/>
        </authorList>
    </citation>
    <scope>NUCLEOTIDE SEQUENCE [LARGE SCALE GENOMIC DNA]</scope>
    <source>
        <strain evidence="1 2">RS10</strain>
    </source>
</reference>
<name>A0A366L519_9SPHI</name>
<gene>
    <name evidence="1" type="ORF">DRW42_07150</name>
</gene>